<name>A0AAV3YGC8_9GAST</name>
<gene>
    <name evidence="1" type="ORF">PoB_000778200</name>
</gene>
<evidence type="ECO:0000313" key="1">
    <source>
        <dbReference type="EMBL" id="GFN81276.1"/>
    </source>
</evidence>
<organism evidence="1 2">
    <name type="scientific">Plakobranchus ocellatus</name>
    <dbReference type="NCBI Taxonomy" id="259542"/>
    <lineage>
        <taxon>Eukaryota</taxon>
        <taxon>Metazoa</taxon>
        <taxon>Spiralia</taxon>
        <taxon>Lophotrochozoa</taxon>
        <taxon>Mollusca</taxon>
        <taxon>Gastropoda</taxon>
        <taxon>Heterobranchia</taxon>
        <taxon>Euthyneura</taxon>
        <taxon>Panpulmonata</taxon>
        <taxon>Sacoglossa</taxon>
        <taxon>Placobranchoidea</taxon>
        <taxon>Plakobranchidae</taxon>
        <taxon>Plakobranchus</taxon>
    </lineage>
</organism>
<dbReference type="EMBL" id="BLXT01000921">
    <property type="protein sequence ID" value="GFN81276.1"/>
    <property type="molecule type" value="Genomic_DNA"/>
</dbReference>
<accession>A0AAV3YGC8</accession>
<evidence type="ECO:0000313" key="2">
    <source>
        <dbReference type="Proteomes" id="UP000735302"/>
    </source>
</evidence>
<comment type="caution">
    <text evidence="1">The sequence shown here is derived from an EMBL/GenBank/DDBJ whole genome shotgun (WGS) entry which is preliminary data.</text>
</comment>
<sequence length="91" mass="9824">MIVRVRGIPTLAQMYTLVGWSGWAMDLRSDASIFVEADGSEACSLGSSVWQGGGCQRRCGFESYSDMLQFSLAFCLILSCVLLGRSAKTSS</sequence>
<dbReference type="Proteomes" id="UP000735302">
    <property type="component" value="Unassembled WGS sequence"/>
</dbReference>
<dbReference type="AlphaFoldDB" id="A0AAV3YGC8"/>
<reference evidence="1 2" key="1">
    <citation type="journal article" date="2021" name="Elife">
        <title>Chloroplast acquisition without the gene transfer in kleptoplastic sea slugs, Plakobranchus ocellatus.</title>
        <authorList>
            <person name="Maeda T."/>
            <person name="Takahashi S."/>
            <person name="Yoshida T."/>
            <person name="Shimamura S."/>
            <person name="Takaki Y."/>
            <person name="Nagai Y."/>
            <person name="Toyoda A."/>
            <person name="Suzuki Y."/>
            <person name="Arimoto A."/>
            <person name="Ishii H."/>
            <person name="Satoh N."/>
            <person name="Nishiyama T."/>
            <person name="Hasebe M."/>
            <person name="Maruyama T."/>
            <person name="Minagawa J."/>
            <person name="Obokata J."/>
            <person name="Shigenobu S."/>
        </authorList>
    </citation>
    <scope>NUCLEOTIDE SEQUENCE [LARGE SCALE GENOMIC DNA]</scope>
</reference>
<protein>
    <submittedName>
        <fullName evidence="1">Uncharacterized protein</fullName>
    </submittedName>
</protein>
<proteinExistence type="predicted"/>
<keyword evidence="2" id="KW-1185">Reference proteome</keyword>